<dbReference type="Proteomes" id="UP001283361">
    <property type="component" value="Unassembled WGS sequence"/>
</dbReference>
<evidence type="ECO:0000313" key="1">
    <source>
        <dbReference type="EMBL" id="KAK3799833.1"/>
    </source>
</evidence>
<protein>
    <submittedName>
        <fullName evidence="1">Uncharacterized protein</fullName>
    </submittedName>
</protein>
<reference evidence="1" key="1">
    <citation type="journal article" date="2023" name="G3 (Bethesda)">
        <title>A reference genome for the long-term kleptoplast-retaining sea slug Elysia crispata morphotype clarki.</title>
        <authorList>
            <person name="Eastman K.E."/>
            <person name="Pendleton A.L."/>
            <person name="Shaikh M.A."/>
            <person name="Suttiyut T."/>
            <person name="Ogas R."/>
            <person name="Tomko P."/>
            <person name="Gavelis G."/>
            <person name="Widhalm J.R."/>
            <person name="Wisecaver J.H."/>
        </authorList>
    </citation>
    <scope>NUCLEOTIDE SEQUENCE</scope>
    <source>
        <strain evidence="1">ECLA1</strain>
    </source>
</reference>
<comment type="caution">
    <text evidence="1">The sequence shown here is derived from an EMBL/GenBank/DDBJ whole genome shotgun (WGS) entry which is preliminary data.</text>
</comment>
<accession>A0AAE1B5D3</accession>
<gene>
    <name evidence="1" type="ORF">RRG08_048556</name>
</gene>
<organism evidence="1 2">
    <name type="scientific">Elysia crispata</name>
    <name type="common">lettuce slug</name>
    <dbReference type="NCBI Taxonomy" id="231223"/>
    <lineage>
        <taxon>Eukaryota</taxon>
        <taxon>Metazoa</taxon>
        <taxon>Spiralia</taxon>
        <taxon>Lophotrochozoa</taxon>
        <taxon>Mollusca</taxon>
        <taxon>Gastropoda</taxon>
        <taxon>Heterobranchia</taxon>
        <taxon>Euthyneura</taxon>
        <taxon>Panpulmonata</taxon>
        <taxon>Sacoglossa</taxon>
        <taxon>Placobranchoidea</taxon>
        <taxon>Plakobranchidae</taxon>
        <taxon>Elysia</taxon>
    </lineage>
</organism>
<proteinExistence type="predicted"/>
<dbReference type="AlphaFoldDB" id="A0AAE1B5D3"/>
<sequence>MCQRVTKPQFVAVFSTPAVLRSCVIAQVEASPEMRHDVMLAEVALGANLRAVTHSHSCSSLAVRVVTCMMWSSVYCGGRFPHCIWSSVARAGGLGIVRV</sequence>
<dbReference type="EMBL" id="JAWDGP010000534">
    <property type="protein sequence ID" value="KAK3799833.1"/>
    <property type="molecule type" value="Genomic_DNA"/>
</dbReference>
<evidence type="ECO:0000313" key="2">
    <source>
        <dbReference type="Proteomes" id="UP001283361"/>
    </source>
</evidence>
<name>A0AAE1B5D3_9GAST</name>
<keyword evidence="2" id="KW-1185">Reference proteome</keyword>